<dbReference type="RefSeq" id="WP_188777310.1">
    <property type="nucleotide sequence ID" value="NZ_BMMB01000009.1"/>
</dbReference>
<evidence type="ECO:0000256" key="5">
    <source>
        <dbReference type="ARBA" id="ARBA00023088"/>
    </source>
</evidence>
<dbReference type="Proteomes" id="UP001185028">
    <property type="component" value="Unassembled WGS sequence"/>
</dbReference>
<evidence type="ECO:0000256" key="4">
    <source>
        <dbReference type="ARBA" id="ARBA00022729"/>
    </source>
</evidence>
<feature type="domain" description="NEAT" evidence="8">
    <location>
        <begin position="751"/>
        <end position="873"/>
    </location>
</feature>
<dbReference type="EMBL" id="JAVDQH010000013">
    <property type="protein sequence ID" value="MDR6245322.1"/>
    <property type="molecule type" value="Genomic_DNA"/>
</dbReference>
<dbReference type="CDD" id="cd06920">
    <property type="entry name" value="NEAT"/>
    <property type="match status" value="8"/>
</dbReference>
<feature type="domain" description="NEAT" evidence="8">
    <location>
        <begin position="890"/>
        <end position="1019"/>
    </location>
</feature>
<evidence type="ECO:0000256" key="1">
    <source>
        <dbReference type="ARBA" id="ARBA00004168"/>
    </source>
</evidence>
<keyword evidence="3" id="KW-0964">Secreted</keyword>
<keyword evidence="7" id="KW-0812">Transmembrane</keyword>
<dbReference type="InterPro" id="IPR037250">
    <property type="entry name" value="NEAT_dom_sf"/>
</dbReference>
<reference evidence="9 10" key="1">
    <citation type="submission" date="2023-07" db="EMBL/GenBank/DDBJ databases">
        <title>Genomic Encyclopedia of Type Strains, Phase IV (KMG-IV): sequencing the most valuable type-strain genomes for metagenomic binning, comparative biology and taxonomic classification.</title>
        <authorList>
            <person name="Goeker M."/>
        </authorList>
    </citation>
    <scope>NUCLEOTIDE SEQUENCE [LARGE SCALE GENOMIC DNA]</scope>
    <source>
        <strain evidence="9 10">DSM 22170</strain>
    </source>
</reference>
<dbReference type="SMART" id="SM00725">
    <property type="entry name" value="NEAT"/>
    <property type="match status" value="8"/>
</dbReference>
<feature type="domain" description="NEAT" evidence="8">
    <location>
        <begin position="368"/>
        <end position="489"/>
    </location>
</feature>
<sequence length="1338" mass="146262">MKRRFSQVVIKWIVGVMIFSMISPALPAAFAEEMASSQGASVSADTYGNQSALASANESDTATTDTYTSAAGTTDSSTWTHVPSTDPASIYNDGISVTTATYDTYADGTYLIDYKVLRTDGTGRDVSAFRPSYDNASTPGWLVIKDGKYEFSFRGKNADGFLNLTATQHGVTEAATYTTEQDGATQYTRISFPISDWDEQITLQYEFNATPGSGWLVLDRSTLQATTPITPSPTPVPTDPDLVAPATGVTKSMNFKVLQDGKSETSMMDSYMQKPATLVTTADNKRYIQVGINSSSLVTELQTDVNGQYKKADIIARDTANNTRTVQFPADALTGANSYISAKVHVIVPGLYDSWYIVQFQFDNGDLNEETVSDIEYSVYKDGTEEVSMMDSYMQKPAQLVTRGDQQYIRLIVNNSNLIRSLQTEQNHAYTEVKTVSENTSTNTRVVEFPIESVSQKLNAYTHVVIPDISYDHWYVVQFKFTPPSSTPVYADGTYTLKYNALHATKDQASTMARYFSTPATFTAQNGKYDVSFTINNSSTITSFKTRVNDTLVETEILSSDPDKNERTIRFPITNLDDILDASVHIKMGAYEMDHAIRLKFDASALTLEPKPTPTPEPELIQPEPIVLKDGTYTADFKALQQQADVMSEMNRYLVAPAEIVAKGGSYTVSFALNSSSMIPRLQIEQGGVLSDTKTVSEDTAQNQRIVSFTTTHLQTIMNAQVDVKAGAYEMSHPLRLQFDTPQSTSKTDGLADGKYSASLTAIKYGTNELSVMDGYIWKPVTVVKKSGKYYVQVKLKNSNWIKTFKVGGQNAEVVEESASADTRTVQFQVTDLPRTVKINTHVIVPGLSLGGIDYDHTYDVDLKIGSLSAYEAPVASATNTVLPLDFKTLASGTYKLPFSIVMPGIASGTTTPLARFISTEQPVQLTVENDQRHVAMTLQHASDIQALRIYDGTQYIDAEVIRSDTTNNTKTFKFTVSDYTKNVPAQLVTAGGVSIASTDSNTVYEFELKFDTSAVAADTASTITTSNKGTNAITDGVYRASYRILTNGAETDSVLTPYLDRTAKLTAKDGRVQATITITDGEALPAFMTDFEGKYTAPTVVAQSKDGKSRTITFEVPNLDKKLSIFAHVNAPERYLHNQKMGGQLLFDRASLQAADGSQQVPVINEPSKSSNTTEPKPVQQSGEAGSNNTAPVPNGVQPPAANPAVQPAPATSAPQKYSIGIKAYKDQTSELSVMNDYIHPTATLIEQNGTTYVELTLNNGSWMPVLQVEQDGVWKDVEKVSSTGKTTVVRFKVNNPSAKINAYTHVVVPGLIIGGVPYDHWYTIQLQLDESSKKAW</sequence>
<gene>
    <name evidence="9" type="ORF">JOC58_003223</name>
</gene>
<feature type="domain" description="NEAT" evidence="8">
    <location>
        <begin position="490"/>
        <end position="617"/>
    </location>
</feature>
<evidence type="ECO:0000256" key="3">
    <source>
        <dbReference type="ARBA" id="ARBA00022525"/>
    </source>
</evidence>
<evidence type="ECO:0000313" key="10">
    <source>
        <dbReference type="Proteomes" id="UP001185028"/>
    </source>
</evidence>
<name>A0ABU1J428_9BACL</name>
<protein>
    <submittedName>
        <fullName evidence="9">Heme-binding NEAT domain protein</fullName>
    </submittedName>
</protein>
<dbReference type="SUPFAM" id="SSF158911">
    <property type="entry name" value="NEAT domain-like"/>
    <property type="match status" value="9"/>
</dbReference>
<dbReference type="Gene3D" id="2.60.40.1850">
    <property type="match status" value="9"/>
</dbReference>
<dbReference type="PANTHER" id="PTHR37824:SF1">
    <property type="entry name" value="IRON-REGULATED SURFACE DETERMINANT PROTEIN C"/>
    <property type="match status" value="1"/>
</dbReference>
<feature type="domain" description="NEAT" evidence="8">
    <location>
        <begin position="246"/>
        <end position="370"/>
    </location>
</feature>
<feature type="domain" description="NEAT" evidence="8">
    <location>
        <begin position="1034"/>
        <end position="1156"/>
    </location>
</feature>
<dbReference type="InterPro" id="IPR006635">
    <property type="entry name" value="NEAT_dom"/>
</dbReference>
<organism evidence="9 10">
    <name type="scientific">Paenibacillus hunanensis</name>
    <dbReference type="NCBI Taxonomy" id="539262"/>
    <lineage>
        <taxon>Bacteria</taxon>
        <taxon>Bacillati</taxon>
        <taxon>Bacillota</taxon>
        <taxon>Bacilli</taxon>
        <taxon>Bacillales</taxon>
        <taxon>Paenibacillaceae</taxon>
        <taxon>Paenibacillus</taxon>
    </lineage>
</organism>
<dbReference type="PROSITE" id="PS50978">
    <property type="entry name" value="NEAT"/>
    <property type="match status" value="8"/>
</dbReference>
<feature type="domain" description="NEAT" evidence="8">
    <location>
        <begin position="628"/>
        <end position="749"/>
    </location>
</feature>
<feature type="region of interest" description="Disordered" evidence="6">
    <location>
        <begin position="1158"/>
        <end position="1214"/>
    </location>
</feature>
<dbReference type="InterPro" id="IPR050436">
    <property type="entry name" value="IsdA"/>
</dbReference>
<keyword evidence="4" id="KW-0732">Signal</keyword>
<comment type="caution">
    <text evidence="9">The sequence shown here is derived from an EMBL/GenBank/DDBJ whole genome shotgun (WGS) entry which is preliminary data.</text>
</comment>
<keyword evidence="7" id="KW-0472">Membrane</keyword>
<feature type="transmembrane region" description="Helical" evidence="7">
    <location>
        <begin position="12"/>
        <end position="31"/>
    </location>
</feature>
<feature type="compositionally biased region" description="Polar residues" evidence="6">
    <location>
        <begin position="1158"/>
        <end position="1191"/>
    </location>
</feature>
<accession>A0ABU1J428</accession>
<evidence type="ECO:0000256" key="6">
    <source>
        <dbReference type="SAM" id="MobiDB-lite"/>
    </source>
</evidence>
<feature type="domain" description="NEAT" evidence="8">
    <location>
        <begin position="1214"/>
        <end position="1338"/>
    </location>
</feature>
<keyword evidence="2" id="KW-0134">Cell wall</keyword>
<evidence type="ECO:0000256" key="2">
    <source>
        <dbReference type="ARBA" id="ARBA00022512"/>
    </source>
</evidence>
<comment type="subcellular location">
    <subcellularLocation>
        <location evidence="1">Secreted</location>
        <location evidence="1">Cell wall</location>
        <topology evidence="1">Peptidoglycan-anchor</topology>
    </subcellularLocation>
</comment>
<dbReference type="Pfam" id="PF05031">
    <property type="entry name" value="NEAT"/>
    <property type="match status" value="8"/>
</dbReference>
<evidence type="ECO:0000256" key="7">
    <source>
        <dbReference type="SAM" id="Phobius"/>
    </source>
</evidence>
<keyword evidence="10" id="KW-1185">Reference proteome</keyword>
<feature type="compositionally biased region" description="Low complexity" evidence="6">
    <location>
        <begin position="1192"/>
        <end position="1212"/>
    </location>
</feature>
<keyword evidence="7" id="KW-1133">Transmembrane helix</keyword>
<evidence type="ECO:0000313" key="9">
    <source>
        <dbReference type="EMBL" id="MDR6245322.1"/>
    </source>
</evidence>
<dbReference type="PANTHER" id="PTHR37824">
    <property type="entry name" value="IRON-REGULATED SURFACE DETERMINANT PROTEIN C"/>
    <property type="match status" value="1"/>
</dbReference>
<proteinExistence type="predicted"/>
<evidence type="ECO:0000259" key="8">
    <source>
        <dbReference type="PROSITE" id="PS50978"/>
    </source>
</evidence>
<keyword evidence="5" id="KW-0572">Peptidoglycan-anchor</keyword>